<evidence type="ECO:0000256" key="3">
    <source>
        <dbReference type="SAM" id="SignalP"/>
    </source>
</evidence>
<dbReference type="EMBL" id="JACBZY010000001">
    <property type="protein sequence ID" value="NYG99036.1"/>
    <property type="molecule type" value="Genomic_DNA"/>
</dbReference>
<comment type="caution">
    <text evidence="5">The sequence shown here is derived from an EMBL/GenBank/DDBJ whole genome shotgun (WGS) entry which is preliminary data.</text>
</comment>
<evidence type="ECO:0000259" key="4">
    <source>
        <dbReference type="Pfam" id="PF26366"/>
    </source>
</evidence>
<feature type="compositionally biased region" description="Basic residues" evidence="1">
    <location>
        <begin position="201"/>
        <end position="215"/>
    </location>
</feature>
<keyword evidence="6" id="KW-1185">Reference proteome</keyword>
<proteinExistence type="predicted"/>
<keyword evidence="2" id="KW-0812">Transmembrane</keyword>
<feature type="transmembrane region" description="Helical" evidence="2">
    <location>
        <begin position="171"/>
        <end position="195"/>
    </location>
</feature>
<feature type="region of interest" description="Disordered" evidence="1">
    <location>
        <begin position="201"/>
        <end position="238"/>
    </location>
</feature>
<evidence type="ECO:0000313" key="5">
    <source>
        <dbReference type="EMBL" id="NYG99036.1"/>
    </source>
</evidence>
<sequence length="592" mass="61581">MRFVLAIVLFVCALASAGYGIAQRTVLAGPDQLTVKAEVRSDAPITVISGKTLSSVGGAQQLTVSGGDEVNLAYGRTADVMAWVGESSYNTVSFNAEKKTLAGKTVDGSDSDAIPSAVGSDLWLDEKRGESSVDWPLKLSSDYSVIVTGAKDAAAPADVSIRWPLDNSAPYSGLLILIGIALLIAGLLAFIWALVHARRRRGPRRKQPKLPRAPRPKAITARSSRALPAGPSAPRGGRRRGFVVVPGLLVGALALTGCTTINGLTGGSAGSSSSPSPSSSASGAAAAPTKPVAVLPAQLDKIVARVSDSVGRADAALDDTLAGDRLTGPALTTRTASYKIRKADANQTAEPAIPASKVRVDLPQQNASWPRTVFAVVADPEQPTVAPMSLMLVQESARSQYKAEYVIPLEANAKVPDLAPADVGASRVKSDVKYLKLEPGKLVDAYAAILLQDNAAPDYDLFDADGDGLRTALGASYKAQRKASLPPSATIDFTHAQGAGDTIVFGTNDSGAIVTVDLNDIETVKPAEQGAAINPDGRVKLLSGVSQTTKGIQSTYDVQLLFYVPLASDTDPQAKIKLLGFSQVLSDAKELP</sequence>
<gene>
    <name evidence="5" type="ORF">BJ979_001662</name>
</gene>
<reference evidence="5 6" key="1">
    <citation type="submission" date="2020-07" db="EMBL/GenBank/DDBJ databases">
        <title>Sequencing the genomes of 1000 actinobacteria strains.</title>
        <authorList>
            <person name="Klenk H.-P."/>
        </authorList>
    </citation>
    <scope>NUCLEOTIDE SEQUENCE [LARGE SCALE GENOMIC DNA]</scope>
    <source>
        <strain evidence="5 6">DSM 23141</strain>
    </source>
</reference>
<accession>A0A852Y7W0</accession>
<keyword evidence="2" id="KW-0472">Membrane</keyword>
<keyword evidence="2" id="KW-1133">Transmembrane helix</keyword>
<feature type="compositionally biased region" description="Low complexity" evidence="1">
    <location>
        <begin position="221"/>
        <end position="235"/>
    </location>
</feature>
<feature type="transmembrane region" description="Helical" evidence="2">
    <location>
        <begin position="242"/>
        <end position="264"/>
    </location>
</feature>
<dbReference type="Proteomes" id="UP000553888">
    <property type="component" value="Unassembled WGS sequence"/>
</dbReference>
<feature type="signal peptide" evidence="3">
    <location>
        <begin position="1"/>
        <end position="17"/>
    </location>
</feature>
<name>A0A852Y7W0_9MICO</name>
<dbReference type="AlphaFoldDB" id="A0A852Y7W0"/>
<protein>
    <recommendedName>
        <fullName evidence="4">DUF8094 domain-containing protein</fullName>
    </recommendedName>
</protein>
<evidence type="ECO:0000256" key="2">
    <source>
        <dbReference type="SAM" id="Phobius"/>
    </source>
</evidence>
<dbReference type="InterPro" id="IPR058407">
    <property type="entry name" value="DUF8094"/>
</dbReference>
<keyword evidence="3" id="KW-0732">Signal</keyword>
<feature type="domain" description="DUF8094" evidence="4">
    <location>
        <begin position="294"/>
        <end position="581"/>
    </location>
</feature>
<dbReference type="RefSeq" id="WP_179566972.1">
    <property type="nucleotide sequence ID" value="NZ_JACBZY010000001.1"/>
</dbReference>
<dbReference type="Pfam" id="PF26366">
    <property type="entry name" value="DUF8094"/>
    <property type="match status" value="1"/>
</dbReference>
<evidence type="ECO:0000313" key="6">
    <source>
        <dbReference type="Proteomes" id="UP000553888"/>
    </source>
</evidence>
<feature type="chain" id="PRO_5039665313" description="DUF8094 domain-containing protein" evidence="3">
    <location>
        <begin position="18"/>
        <end position="592"/>
    </location>
</feature>
<feature type="compositionally biased region" description="Low complexity" evidence="1">
    <location>
        <begin position="270"/>
        <end position="285"/>
    </location>
</feature>
<feature type="region of interest" description="Disordered" evidence="1">
    <location>
        <begin position="266"/>
        <end position="285"/>
    </location>
</feature>
<organism evidence="5 6">
    <name type="scientific">Schumannella luteola</name>
    <dbReference type="NCBI Taxonomy" id="472059"/>
    <lineage>
        <taxon>Bacteria</taxon>
        <taxon>Bacillati</taxon>
        <taxon>Actinomycetota</taxon>
        <taxon>Actinomycetes</taxon>
        <taxon>Micrococcales</taxon>
        <taxon>Microbacteriaceae</taxon>
        <taxon>Schumannella</taxon>
    </lineage>
</organism>
<evidence type="ECO:0000256" key="1">
    <source>
        <dbReference type="SAM" id="MobiDB-lite"/>
    </source>
</evidence>